<proteinExistence type="predicted"/>
<dbReference type="OrthoDB" id="6064772at2"/>
<dbReference type="InterPro" id="IPR011008">
    <property type="entry name" value="Dimeric_a/b-barrel"/>
</dbReference>
<dbReference type="Proteomes" id="UP000297609">
    <property type="component" value="Unassembled WGS sequence"/>
</dbReference>
<dbReference type="SUPFAM" id="SSF54909">
    <property type="entry name" value="Dimeric alpha+beta barrel"/>
    <property type="match status" value="1"/>
</dbReference>
<dbReference type="RefSeq" id="WP_135619482.1">
    <property type="nucleotide sequence ID" value="NZ_RQGG01000029.1"/>
</dbReference>
<gene>
    <name evidence="1" type="ORF">EHQ59_09805</name>
</gene>
<comment type="caution">
    <text evidence="1">The sequence shown here is derived from an EMBL/GenBank/DDBJ whole genome shotgun (WGS) entry which is preliminary data.</text>
</comment>
<organism evidence="1 2">
    <name type="scientific">Leptospira kemamanensis</name>
    <dbReference type="NCBI Taxonomy" id="2484942"/>
    <lineage>
        <taxon>Bacteria</taxon>
        <taxon>Pseudomonadati</taxon>
        <taxon>Spirochaetota</taxon>
        <taxon>Spirochaetia</taxon>
        <taxon>Leptospirales</taxon>
        <taxon>Leptospiraceae</taxon>
        <taxon>Leptospira</taxon>
    </lineage>
</organism>
<name>A0A4R9JRB0_9LEPT</name>
<keyword evidence="2" id="KW-1185">Reference proteome</keyword>
<accession>A0A4R9JRB0</accession>
<dbReference type="Gene3D" id="3.30.70.100">
    <property type="match status" value="1"/>
</dbReference>
<evidence type="ECO:0000313" key="2">
    <source>
        <dbReference type="Proteomes" id="UP000297609"/>
    </source>
</evidence>
<evidence type="ECO:0000313" key="1">
    <source>
        <dbReference type="EMBL" id="TGL52328.1"/>
    </source>
</evidence>
<dbReference type="AlphaFoldDB" id="A0A4R9JRB0"/>
<protein>
    <submittedName>
        <fullName evidence="1">Uncharacterized protein</fullName>
    </submittedName>
</protein>
<dbReference type="EMBL" id="RQGG01000029">
    <property type="protein sequence ID" value="TGL52328.1"/>
    <property type="molecule type" value="Genomic_DNA"/>
</dbReference>
<sequence>MISATFIFKQKSSDIEFETLDASIENFVTSHPEYLGKDQWSNSEKGIMAVVYYFLSEKGLEDLKVFSDHKTAKINHTKWYESYQVVISKVIQTYGDGKLDHVTNTKLIS</sequence>
<reference evidence="1" key="1">
    <citation type="journal article" date="2019" name="PLoS Negl. Trop. Dis.">
        <title>Revisiting the worldwide diversity of Leptospira species in the environment.</title>
        <authorList>
            <person name="Vincent A.T."/>
            <person name="Schiettekatte O."/>
            <person name="Bourhy P."/>
            <person name="Veyrier F.J."/>
            <person name="Picardeau M."/>
        </authorList>
    </citation>
    <scope>NUCLEOTIDE SEQUENCE [LARGE SCALE GENOMIC DNA]</scope>
    <source>
        <strain evidence="1">201702454</strain>
    </source>
</reference>